<evidence type="ECO:0000313" key="4">
    <source>
        <dbReference type="Proteomes" id="UP000193200"/>
    </source>
</evidence>
<name>A0A1Y5RP33_9PROT</name>
<dbReference type="SMART" id="SM00978">
    <property type="entry name" value="Tim44"/>
    <property type="match status" value="1"/>
</dbReference>
<dbReference type="AlphaFoldDB" id="A0A1Y5RP33"/>
<organism evidence="3 4">
    <name type="scientific">Oceanibacterium hippocampi</name>
    <dbReference type="NCBI Taxonomy" id="745714"/>
    <lineage>
        <taxon>Bacteria</taxon>
        <taxon>Pseudomonadati</taxon>
        <taxon>Pseudomonadota</taxon>
        <taxon>Alphaproteobacteria</taxon>
        <taxon>Sneathiellales</taxon>
        <taxon>Sneathiellaceae</taxon>
        <taxon>Oceanibacterium</taxon>
    </lineage>
</organism>
<dbReference type="Proteomes" id="UP000193200">
    <property type="component" value="Unassembled WGS sequence"/>
</dbReference>
<accession>A0A1Y5RP33</accession>
<evidence type="ECO:0000256" key="1">
    <source>
        <dbReference type="SAM" id="MobiDB-lite"/>
    </source>
</evidence>
<dbReference type="EMBL" id="FWFR01000001">
    <property type="protein sequence ID" value="SLN21011.1"/>
    <property type="molecule type" value="Genomic_DNA"/>
</dbReference>
<feature type="region of interest" description="Disordered" evidence="1">
    <location>
        <begin position="27"/>
        <end position="46"/>
    </location>
</feature>
<dbReference type="Gene3D" id="3.10.450.240">
    <property type="match status" value="1"/>
</dbReference>
<sequence length="218" mass="24406">MQYLDIILLAMVAAFIFLRLRSVLGKRTGHEQPPPERYSGKPLEDDAATDEKVVKLPHRKGSQDTLSPELRAVLTRVHVADRGFDEAHFMQGAQWAYETIVNGFAKGDREALRPLLTDDVFASFNAAIEAREAAGHDMHTEITDYRSAEIEEATFEDNVADITVRFVTEMVTFTKNSDGVVISGDPTTGKPVIDIWTFRRDTGSKDPTWYLSATRSET</sequence>
<dbReference type="SUPFAM" id="SSF54427">
    <property type="entry name" value="NTF2-like"/>
    <property type="match status" value="1"/>
</dbReference>
<feature type="domain" description="Tim44-like" evidence="2">
    <location>
        <begin position="70"/>
        <end position="216"/>
    </location>
</feature>
<dbReference type="InterPro" id="IPR032710">
    <property type="entry name" value="NTF2-like_dom_sf"/>
</dbReference>
<dbReference type="InterPro" id="IPR007379">
    <property type="entry name" value="Tim44-like_dom"/>
</dbReference>
<dbReference type="Pfam" id="PF04280">
    <property type="entry name" value="Tim44"/>
    <property type="match status" value="1"/>
</dbReference>
<feature type="compositionally biased region" description="Basic and acidic residues" evidence="1">
    <location>
        <begin position="28"/>
        <end position="46"/>
    </location>
</feature>
<dbReference type="NCBIfam" id="NF033779">
    <property type="entry name" value="Tim44_TimA_adap"/>
    <property type="match status" value="1"/>
</dbReference>
<reference evidence="3 4" key="1">
    <citation type="submission" date="2017-03" db="EMBL/GenBank/DDBJ databases">
        <authorList>
            <person name="Afonso C.L."/>
            <person name="Miller P.J."/>
            <person name="Scott M.A."/>
            <person name="Spackman E."/>
            <person name="Goraichik I."/>
            <person name="Dimitrov K.M."/>
            <person name="Suarez D.L."/>
            <person name="Swayne D.E."/>
        </authorList>
    </citation>
    <scope>NUCLEOTIDE SEQUENCE [LARGE SCALE GENOMIC DNA]</scope>
    <source>
        <strain evidence="3 4">CECT 7691</strain>
    </source>
</reference>
<evidence type="ECO:0000259" key="2">
    <source>
        <dbReference type="SMART" id="SM00978"/>
    </source>
</evidence>
<protein>
    <submittedName>
        <fullName evidence="3">Tim44-like domain protein</fullName>
    </submittedName>
</protein>
<evidence type="ECO:0000313" key="3">
    <source>
        <dbReference type="EMBL" id="SLN21011.1"/>
    </source>
</evidence>
<dbReference type="PANTHER" id="PTHR41542:SF1">
    <property type="entry name" value="BLL5807 PROTEIN"/>
    <property type="match status" value="1"/>
</dbReference>
<dbReference type="OrthoDB" id="9798618at2"/>
<dbReference type="PIRSF" id="PIRSF031890">
    <property type="entry name" value="UCP031890_transporter_Tim44"/>
    <property type="match status" value="1"/>
</dbReference>
<dbReference type="RefSeq" id="WP_085881857.1">
    <property type="nucleotide sequence ID" value="NZ_FWFR01000001.1"/>
</dbReference>
<dbReference type="InParanoid" id="A0A1Y5RP33"/>
<proteinExistence type="predicted"/>
<gene>
    <name evidence="3" type="ORF">OCH7691_00522</name>
</gene>
<dbReference type="PANTHER" id="PTHR41542">
    <property type="entry name" value="BLL5807 PROTEIN"/>
    <property type="match status" value="1"/>
</dbReference>
<dbReference type="InterPro" id="IPR016985">
    <property type="entry name" value="UCP031890_Tim44-rel"/>
</dbReference>
<keyword evidence="4" id="KW-1185">Reference proteome</keyword>